<accession>A0ABZ0YUB4</accession>
<evidence type="ECO:0000256" key="5">
    <source>
        <dbReference type="ARBA" id="ARBA00022884"/>
    </source>
</evidence>
<keyword evidence="12" id="KW-1185">Reference proteome</keyword>
<dbReference type="Gene3D" id="3.10.290.10">
    <property type="entry name" value="RNA-binding S4 domain"/>
    <property type="match status" value="1"/>
</dbReference>
<dbReference type="SUPFAM" id="SSF55120">
    <property type="entry name" value="Pseudouridine synthase"/>
    <property type="match status" value="1"/>
</dbReference>
<dbReference type="InterPro" id="IPR006224">
    <property type="entry name" value="PsdUridine_synth_RluA-like_CS"/>
</dbReference>
<dbReference type="PROSITE" id="PS01129">
    <property type="entry name" value="PSI_RLU"/>
    <property type="match status" value="1"/>
</dbReference>
<evidence type="ECO:0000256" key="1">
    <source>
        <dbReference type="ARBA" id="ARBA00000381"/>
    </source>
</evidence>
<dbReference type="PROSITE" id="PS50889">
    <property type="entry name" value="S4"/>
    <property type="match status" value="1"/>
</dbReference>
<evidence type="ECO:0000256" key="6">
    <source>
        <dbReference type="ARBA" id="ARBA00023235"/>
    </source>
</evidence>
<comment type="catalytic activity">
    <reaction evidence="1">
        <text>uridine(955/2504/2580) in 23S rRNA = pseudouridine(955/2504/2580) in 23S rRNA</text>
        <dbReference type="Rhea" id="RHEA:42528"/>
        <dbReference type="Rhea" id="RHEA-COMP:10099"/>
        <dbReference type="Rhea" id="RHEA-COMP:10100"/>
        <dbReference type="ChEBI" id="CHEBI:65314"/>
        <dbReference type="ChEBI" id="CHEBI:65315"/>
        <dbReference type="EC" id="5.4.99.24"/>
    </reaction>
</comment>
<dbReference type="GO" id="GO:0016853">
    <property type="term" value="F:isomerase activity"/>
    <property type="evidence" value="ECO:0007669"/>
    <property type="project" value="UniProtKB-KW"/>
</dbReference>
<proteinExistence type="inferred from homology"/>
<evidence type="ECO:0000259" key="10">
    <source>
        <dbReference type="SMART" id="SM00363"/>
    </source>
</evidence>
<dbReference type="NCBIfam" id="TIGR00005">
    <property type="entry name" value="rluA_subfam"/>
    <property type="match status" value="1"/>
</dbReference>
<evidence type="ECO:0000256" key="8">
    <source>
        <dbReference type="RuleBase" id="RU362028"/>
    </source>
</evidence>
<feature type="domain" description="RNA-binding S4" evidence="10">
    <location>
        <begin position="35"/>
        <end position="94"/>
    </location>
</feature>
<dbReference type="InterPro" id="IPR006225">
    <property type="entry name" value="PsdUridine_synth_RluC/D"/>
</dbReference>
<name>A0ABZ0YUB4_9GAMM</name>
<dbReference type="PANTHER" id="PTHR21600">
    <property type="entry name" value="MITOCHONDRIAL RNA PSEUDOURIDINE SYNTHASE"/>
    <property type="match status" value="1"/>
</dbReference>
<dbReference type="EC" id="5.4.99.-" evidence="8"/>
<evidence type="ECO:0000256" key="3">
    <source>
        <dbReference type="ARBA" id="ARBA00010876"/>
    </source>
</evidence>
<evidence type="ECO:0000256" key="7">
    <source>
        <dbReference type="PROSITE-ProRule" id="PRU00182"/>
    </source>
</evidence>
<dbReference type="CDD" id="cd02869">
    <property type="entry name" value="PseudoU_synth_RluA_like"/>
    <property type="match status" value="1"/>
</dbReference>
<feature type="region of interest" description="Disordered" evidence="9">
    <location>
        <begin position="1"/>
        <end position="33"/>
    </location>
</feature>
<dbReference type="InterPro" id="IPR002942">
    <property type="entry name" value="S4_RNA-bd"/>
</dbReference>
<organism evidence="11 12">
    <name type="scientific">Guyparkeria halophila</name>
    <dbReference type="NCBI Taxonomy" id="47960"/>
    <lineage>
        <taxon>Bacteria</taxon>
        <taxon>Pseudomonadati</taxon>
        <taxon>Pseudomonadota</taxon>
        <taxon>Gammaproteobacteria</taxon>
        <taxon>Chromatiales</taxon>
        <taxon>Thioalkalibacteraceae</taxon>
        <taxon>Guyparkeria</taxon>
    </lineage>
</organism>
<protein>
    <recommendedName>
        <fullName evidence="8">Pseudouridine synthase</fullName>
        <ecNumber evidence="8">5.4.99.-</ecNumber>
    </recommendedName>
</protein>
<comment type="similarity">
    <text evidence="3 8">Belongs to the pseudouridine synthase RluA family.</text>
</comment>
<keyword evidence="4" id="KW-0698">rRNA processing</keyword>
<evidence type="ECO:0000313" key="11">
    <source>
        <dbReference type="EMBL" id="WQH15766.1"/>
    </source>
</evidence>
<keyword evidence="5 7" id="KW-0694">RNA-binding</keyword>
<evidence type="ECO:0000256" key="2">
    <source>
        <dbReference type="ARBA" id="ARBA00002876"/>
    </source>
</evidence>
<dbReference type="SMART" id="SM00363">
    <property type="entry name" value="S4"/>
    <property type="match status" value="1"/>
</dbReference>
<dbReference type="Gene3D" id="3.30.2350.10">
    <property type="entry name" value="Pseudouridine synthase"/>
    <property type="match status" value="1"/>
</dbReference>
<dbReference type="InterPro" id="IPR020103">
    <property type="entry name" value="PsdUridine_synth_cat_dom_sf"/>
</dbReference>
<dbReference type="Pfam" id="PF01479">
    <property type="entry name" value="S4"/>
    <property type="match status" value="1"/>
</dbReference>
<evidence type="ECO:0000256" key="9">
    <source>
        <dbReference type="SAM" id="MobiDB-lite"/>
    </source>
</evidence>
<keyword evidence="6 8" id="KW-0413">Isomerase</keyword>
<gene>
    <name evidence="11" type="ORF">SR882_08335</name>
</gene>
<dbReference type="PANTHER" id="PTHR21600:SF92">
    <property type="entry name" value="RIBOSOMAL LARGE SUBUNIT PSEUDOURIDINE SYNTHASE C"/>
    <property type="match status" value="1"/>
</dbReference>
<dbReference type="RefSeq" id="WP_322520791.1">
    <property type="nucleotide sequence ID" value="NZ_CP140153.1"/>
</dbReference>
<dbReference type="SUPFAM" id="SSF55174">
    <property type="entry name" value="Alpha-L RNA-binding motif"/>
    <property type="match status" value="1"/>
</dbReference>
<dbReference type="InterPro" id="IPR006145">
    <property type="entry name" value="PsdUridine_synth_RsuA/RluA"/>
</dbReference>
<comment type="function">
    <text evidence="2">Responsible for synthesis of pseudouridine from uracil at positions 955, 2504 and 2580 in 23S ribosomal RNA.</text>
</comment>
<reference evidence="11 12" key="1">
    <citation type="submission" date="2023-11" db="EMBL/GenBank/DDBJ databases">
        <title>MicrobeMod: A computational toolkit for identifying prokaryotic methylation and restriction-modification with nanopore sequencing.</title>
        <authorList>
            <person name="Crits-Christoph A."/>
            <person name="Kang S.C."/>
            <person name="Lee H."/>
            <person name="Ostrov N."/>
        </authorList>
    </citation>
    <scope>NUCLEOTIDE SEQUENCE [LARGE SCALE GENOMIC DNA]</scope>
    <source>
        <strain evidence="11 12">ATCC 49870</strain>
    </source>
</reference>
<dbReference type="Pfam" id="PF00849">
    <property type="entry name" value="PseudoU_synth_2"/>
    <property type="match status" value="1"/>
</dbReference>
<dbReference type="CDD" id="cd00165">
    <property type="entry name" value="S4"/>
    <property type="match status" value="1"/>
</dbReference>
<dbReference type="InterPro" id="IPR050188">
    <property type="entry name" value="RluA_PseudoU_synthase"/>
</dbReference>
<evidence type="ECO:0000313" key="12">
    <source>
        <dbReference type="Proteomes" id="UP001327459"/>
    </source>
</evidence>
<sequence length="355" mass="39814">MTAQNHQDHPTASAPTATDRPRVRHETVDARSDGQRLDNFLLRELGAQHDKQPRALVYRLIRKGQVRVNKKRAKPMQRLRDGDIVRIPPVRDLRGDPDTARPAARIPAGWLERVDTLVRHEDEALLVIDKPAGLAAHAGSGFDFGLIELLRAARPTNDMLELAHRIDRETSGLIVVAKSRATLLDLQEQFRPEGVAKKRYLALCHGHWRDAHQTITAPLRKDQGDGRAHRVVVDPRAGKSARTDFERLGISHRGPALSLMAATLHTGRTHQIRVHCRHAGHPIVGDSKYGDRTLDRPLSLNQARRRPELMLHAYRLTLTHPTHGGRLTITSNPPDTWQPLLDAAGLTLKNHQPPR</sequence>
<evidence type="ECO:0000256" key="4">
    <source>
        <dbReference type="ARBA" id="ARBA00022552"/>
    </source>
</evidence>
<comment type="catalytic activity">
    <reaction evidence="8">
        <text>a uridine in RNA = a pseudouridine in RNA</text>
        <dbReference type="Rhea" id="RHEA:48348"/>
        <dbReference type="Rhea" id="RHEA-COMP:12068"/>
        <dbReference type="Rhea" id="RHEA-COMP:12069"/>
        <dbReference type="ChEBI" id="CHEBI:65314"/>
        <dbReference type="ChEBI" id="CHEBI:65315"/>
    </reaction>
</comment>
<dbReference type="InterPro" id="IPR036986">
    <property type="entry name" value="S4_RNA-bd_sf"/>
</dbReference>
<feature type="compositionally biased region" description="Basic and acidic residues" evidence="9">
    <location>
        <begin position="19"/>
        <end position="33"/>
    </location>
</feature>
<dbReference type="EMBL" id="CP140153">
    <property type="protein sequence ID" value="WQH15766.1"/>
    <property type="molecule type" value="Genomic_DNA"/>
</dbReference>
<dbReference type="Proteomes" id="UP001327459">
    <property type="component" value="Chromosome"/>
</dbReference>